<organism evidence="4">
    <name type="scientific">Enterobius vermicularis</name>
    <name type="common">Human pinworm</name>
    <dbReference type="NCBI Taxonomy" id="51028"/>
    <lineage>
        <taxon>Eukaryota</taxon>
        <taxon>Metazoa</taxon>
        <taxon>Ecdysozoa</taxon>
        <taxon>Nematoda</taxon>
        <taxon>Chromadorea</taxon>
        <taxon>Rhabditida</taxon>
        <taxon>Spirurina</taxon>
        <taxon>Oxyuridomorpha</taxon>
        <taxon>Oxyuroidea</taxon>
        <taxon>Oxyuridae</taxon>
        <taxon>Enterobius</taxon>
    </lineage>
</organism>
<dbReference type="AlphaFoldDB" id="A0A0N4UZX3"/>
<dbReference type="Proteomes" id="UP000274131">
    <property type="component" value="Unassembled WGS sequence"/>
</dbReference>
<reference evidence="4" key="1">
    <citation type="submission" date="2017-02" db="UniProtKB">
        <authorList>
            <consortium name="WormBaseParasite"/>
        </authorList>
    </citation>
    <scope>IDENTIFICATION</scope>
</reference>
<evidence type="ECO:0000256" key="1">
    <source>
        <dbReference type="SAM" id="Phobius"/>
    </source>
</evidence>
<keyword evidence="1" id="KW-0472">Membrane</keyword>
<evidence type="ECO:0000313" key="2">
    <source>
        <dbReference type="EMBL" id="VDD87758.1"/>
    </source>
</evidence>
<evidence type="ECO:0000313" key="3">
    <source>
        <dbReference type="Proteomes" id="UP000274131"/>
    </source>
</evidence>
<keyword evidence="1" id="KW-0812">Transmembrane</keyword>
<evidence type="ECO:0000313" key="4">
    <source>
        <dbReference type="WBParaSite" id="EVEC_0000319301-mRNA-1"/>
    </source>
</evidence>
<protein>
    <submittedName>
        <fullName evidence="4">PGG domain-containing protein</fullName>
    </submittedName>
</protein>
<feature type="transmembrane region" description="Helical" evidence="1">
    <location>
        <begin position="59"/>
        <end position="83"/>
    </location>
</feature>
<dbReference type="WBParaSite" id="EVEC_0000319301-mRNA-1">
    <property type="protein sequence ID" value="EVEC_0000319301-mRNA-1"/>
    <property type="gene ID" value="EVEC_0000319301"/>
</dbReference>
<sequence length="106" mass="11374">MLAIKKPPNYYYPYLIIKHPTVGVTGHVQQALNCAVNWQTVDQCYVQDTFSKVDYNKKVFSILSGLLLVLGVDVGVAVAAAAVDSGDSGYAVGQWAELVANAVIAE</sequence>
<dbReference type="EMBL" id="UXUI01007468">
    <property type="protein sequence ID" value="VDD87758.1"/>
    <property type="molecule type" value="Genomic_DNA"/>
</dbReference>
<reference evidence="2 3" key="2">
    <citation type="submission" date="2018-10" db="EMBL/GenBank/DDBJ databases">
        <authorList>
            <consortium name="Pathogen Informatics"/>
        </authorList>
    </citation>
    <scope>NUCLEOTIDE SEQUENCE [LARGE SCALE GENOMIC DNA]</scope>
</reference>
<accession>A0A0N4UZX3</accession>
<proteinExistence type="predicted"/>
<keyword evidence="1" id="KW-1133">Transmembrane helix</keyword>
<keyword evidence="3" id="KW-1185">Reference proteome</keyword>
<name>A0A0N4UZX3_ENTVE</name>
<gene>
    <name evidence="2" type="ORF">EVEC_LOCUS2901</name>
</gene>